<proteinExistence type="predicted"/>
<feature type="transmembrane region" description="Helical" evidence="1">
    <location>
        <begin position="28"/>
        <end position="47"/>
    </location>
</feature>
<sequence length="265" mass="30337">MENKMETEEDKKVTDNRPEWGGHRSGRIFGGIVVMVVGGLLLARQVGADIPEWIFTWPSLLIVLGLYVGARHSFKSFGWLIPIAIGAFLLSREHIDLDVWRFFWPTVIILIGIGIMFKPRRRFRHQRWNEERWKRKWERQYNYYHEGKPVEGDTIDSVSIFGGTKKNVISKDFKGGESVCMFGGLELNMSQADINGRVNLEVVQVFGGTKLVVPPHWKIQADELVTVFGSIEDKRHIQPGMVYDETKVLVLEGTCVFGGIEIRSF</sequence>
<dbReference type="PANTHER" id="PTHR40763:SF5">
    <property type="entry name" value="MEMBRANE PROTEIN"/>
    <property type="match status" value="1"/>
</dbReference>
<gene>
    <name evidence="3" type="ORF">D4L85_02570</name>
</gene>
<protein>
    <recommendedName>
        <fullName evidence="2">LiaF transmembrane domain-containing protein</fullName>
    </recommendedName>
</protein>
<dbReference type="KEGG" id="chk:D4L85_02570"/>
<keyword evidence="1" id="KW-0812">Transmembrane</keyword>
<dbReference type="Proteomes" id="UP000266183">
    <property type="component" value="Chromosome"/>
</dbReference>
<evidence type="ECO:0000259" key="2">
    <source>
        <dbReference type="Pfam" id="PF22570"/>
    </source>
</evidence>
<name>A0A385SGX2_9BACT</name>
<feature type="transmembrane region" description="Helical" evidence="1">
    <location>
        <begin position="101"/>
        <end position="117"/>
    </location>
</feature>
<keyword evidence="4" id="KW-1185">Reference proteome</keyword>
<evidence type="ECO:0000313" key="4">
    <source>
        <dbReference type="Proteomes" id="UP000266183"/>
    </source>
</evidence>
<feature type="transmembrane region" description="Helical" evidence="1">
    <location>
        <begin position="77"/>
        <end position="95"/>
    </location>
</feature>
<evidence type="ECO:0000313" key="3">
    <source>
        <dbReference type="EMBL" id="AYB29537.1"/>
    </source>
</evidence>
<dbReference type="AlphaFoldDB" id="A0A385SGX2"/>
<accession>A0A385SGX2</accession>
<feature type="transmembrane region" description="Helical" evidence="1">
    <location>
        <begin position="53"/>
        <end position="70"/>
    </location>
</feature>
<organism evidence="3 4">
    <name type="scientific">Chryseolinea soli</name>
    <dbReference type="NCBI Taxonomy" id="2321403"/>
    <lineage>
        <taxon>Bacteria</taxon>
        <taxon>Pseudomonadati</taxon>
        <taxon>Bacteroidota</taxon>
        <taxon>Cytophagia</taxon>
        <taxon>Cytophagales</taxon>
        <taxon>Fulvivirgaceae</taxon>
        <taxon>Chryseolinea</taxon>
    </lineage>
</organism>
<dbReference type="InterPro" id="IPR054331">
    <property type="entry name" value="LiaF_TM"/>
</dbReference>
<feature type="domain" description="LiaF transmembrane" evidence="2">
    <location>
        <begin position="29"/>
        <end position="122"/>
    </location>
</feature>
<reference evidence="4" key="1">
    <citation type="submission" date="2018-09" db="EMBL/GenBank/DDBJ databases">
        <title>Chryseolinea sp. KIS68-18 isolated from soil.</title>
        <authorList>
            <person name="Weon H.-Y."/>
            <person name="Kwon S.-W."/>
            <person name="Lee S.A."/>
        </authorList>
    </citation>
    <scope>NUCLEOTIDE SEQUENCE [LARGE SCALE GENOMIC DNA]</scope>
    <source>
        <strain evidence="4">KIS68-18</strain>
    </source>
</reference>
<dbReference type="Pfam" id="PF22570">
    <property type="entry name" value="LiaF-TM"/>
    <property type="match status" value="1"/>
</dbReference>
<evidence type="ECO:0000256" key="1">
    <source>
        <dbReference type="SAM" id="Phobius"/>
    </source>
</evidence>
<dbReference type="PANTHER" id="PTHR40763">
    <property type="entry name" value="MEMBRANE PROTEIN-RELATED"/>
    <property type="match status" value="1"/>
</dbReference>
<dbReference type="EMBL" id="CP032382">
    <property type="protein sequence ID" value="AYB29537.1"/>
    <property type="molecule type" value="Genomic_DNA"/>
</dbReference>
<keyword evidence="1" id="KW-1133">Transmembrane helix</keyword>
<keyword evidence="1" id="KW-0472">Membrane</keyword>